<evidence type="ECO:0000259" key="12">
    <source>
        <dbReference type="Pfam" id="PF20260"/>
    </source>
</evidence>
<evidence type="ECO:0000256" key="2">
    <source>
        <dbReference type="ARBA" id="ARBA00005528"/>
    </source>
</evidence>
<dbReference type="InterPro" id="IPR006700">
    <property type="entry name" value="RsmE"/>
</dbReference>
<dbReference type="InterPro" id="IPR029026">
    <property type="entry name" value="tRNA_m1G_MTases_N"/>
</dbReference>
<dbReference type="PIRSF" id="PIRSF015601">
    <property type="entry name" value="MTase_slr0722"/>
    <property type="match status" value="1"/>
</dbReference>
<comment type="similarity">
    <text evidence="2">Belongs to the RNA methyltransferase RsmE family.</text>
</comment>
<keyword evidence="8" id="KW-0949">S-adenosyl-L-methionine</keyword>
<evidence type="ECO:0000256" key="5">
    <source>
        <dbReference type="ARBA" id="ARBA00022552"/>
    </source>
</evidence>
<evidence type="ECO:0000313" key="13">
    <source>
        <dbReference type="EMBL" id="VAW45417.1"/>
    </source>
</evidence>
<accession>A0A3B0W3Y7</accession>
<keyword evidence="7 13" id="KW-0808">Transferase</keyword>
<feature type="domain" description="Ribosomal RNA small subunit methyltransferase E PUA-like" evidence="12">
    <location>
        <begin position="21"/>
        <end position="65"/>
    </location>
</feature>
<comment type="function">
    <text evidence="9">Specifically methylates the N3 position of the uracil ring of uridine 1498 (m3U1498) in 16S rRNA. Acts on the fully assembled 30S ribosomal subunit.</text>
</comment>
<dbReference type="NCBIfam" id="TIGR00046">
    <property type="entry name" value="RsmE family RNA methyltransferase"/>
    <property type="match status" value="1"/>
</dbReference>
<dbReference type="Gene3D" id="2.40.240.20">
    <property type="entry name" value="Hypothetical PUA domain-like, domain 1"/>
    <property type="match status" value="1"/>
</dbReference>
<evidence type="ECO:0000256" key="8">
    <source>
        <dbReference type="ARBA" id="ARBA00022691"/>
    </source>
</evidence>
<dbReference type="EMBL" id="UOFA01000190">
    <property type="protein sequence ID" value="VAW45417.1"/>
    <property type="molecule type" value="Genomic_DNA"/>
</dbReference>
<dbReference type="CDD" id="cd18084">
    <property type="entry name" value="RsmE-like"/>
    <property type="match status" value="1"/>
</dbReference>
<dbReference type="GO" id="GO:0005737">
    <property type="term" value="C:cytoplasm"/>
    <property type="evidence" value="ECO:0007669"/>
    <property type="project" value="UniProtKB-SubCell"/>
</dbReference>
<evidence type="ECO:0000256" key="10">
    <source>
        <dbReference type="ARBA" id="ARBA00047944"/>
    </source>
</evidence>
<comment type="subcellular location">
    <subcellularLocation>
        <location evidence="1">Cytoplasm</location>
    </subcellularLocation>
</comment>
<gene>
    <name evidence="13" type="ORF">MNBD_GAMMA02-1792</name>
</gene>
<evidence type="ECO:0000256" key="3">
    <source>
        <dbReference type="ARBA" id="ARBA00012328"/>
    </source>
</evidence>
<proteinExistence type="inferred from homology"/>
<organism evidence="13">
    <name type="scientific">hydrothermal vent metagenome</name>
    <dbReference type="NCBI Taxonomy" id="652676"/>
    <lineage>
        <taxon>unclassified sequences</taxon>
        <taxon>metagenomes</taxon>
        <taxon>ecological metagenomes</taxon>
    </lineage>
</organism>
<evidence type="ECO:0000256" key="7">
    <source>
        <dbReference type="ARBA" id="ARBA00022679"/>
    </source>
</evidence>
<dbReference type="SUPFAM" id="SSF75217">
    <property type="entry name" value="alpha/beta knot"/>
    <property type="match status" value="1"/>
</dbReference>
<dbReference type="InterPro" id="IPR029028">
    <property type="entry name" value="Alpha/beta_knot_MTases"/>
</dbReference>
<dbReference type="SUPFAM" id="SSF88697">
    <property type="entry name" value="PUA domain-like"/>
    <property type="match status" value="1"/>
</dbReference>
<evidence type="ECO:0000256" key="6">
    <source>
        <dbReference type="ARBA" id="ARBA00022603"/>
    </source>
</evidence>
<evidence type="ECO:0000256" key="9">
    <source>
        <dbReference type="ARBA" id="ARBA00025699"/>
    </source>
</evidence>
<dbReference type="PANTHER" id="PTHR30027">
    <property type="entry name" value="RIBOSOMAL RNA SMALL SUBUNIT METHYLTRANSFERASE E"/>
    <property type="match status" value="1"/>
</dbReference>
<keyword evidence="4" id="KW-0963">Cytoplasm</keyword>
<dbReference type="InterPro" id="IPR046886">
    <property type="entry name" value="RsmE_MTase_dom"/>
</dbReference>
<dbReference type="InterPro" id="IPR015947">
    <property type="entry name" value="PUA-like_sf"/>
</dbReference>
<dbReference type="NCBIfam" id="NF008692">
    <property type="entry name" value="PRK11713.1-5"/>
    <property type="match status" value="1"/>
</dbReference>
<evidence type="ECO:0000256" key="1">
    <source>
        <dbReference type="ARBA" id="ARBA00004496"/>
    </source>
</evidence>
<evidence type="ECO:0000259" key="11">
    <source>
        <dbReference type="Pfam" id="PF04452"/>
    </source>
</evidence>
<dbReference type="Pfam" id="PF04452">
    <property type="entry name" value="Methyltrans_RNA"/>
    <property type="match status" value="1"/>
</dbReference>
<comment type="catalytic activity">
    <reaction evidence="10">
        <text>uridine(1498) in 16S rRNA + S-adenosyl-L-methionine = N(3)-methyluridine(1498) in 16S rRNA + S-adenosyl-L-homocysteine + H(+)</text>
        <dbReference type="Rhea" id="RHEA:42920"/>
        <dbReference type="Rhea" id="RHEA-COMP:10283"/>
        <dbReference type="Rhea" id="RHEA-COMP:10284"/>
        <dbReference type="ChEBI" id="CHEBI:15378"/>
        <dbReference type="ChEBI" id="CHEBI:57856"/>
        <dbReference type="ChEBI" id="CHEBI:59789"/>
        <dbReference type="ChEBI" id="CHEBI:65315"/>
        <dbReference type="ChEBI" id="CHEBI:74502"/>
        <dbReference type="EC" id="2.1.1.193"/>
    </reaction>
</comment>
<dbReference type="GO" id="GO:0070042">
    <property type="term" value="F:rRNA (uridine-N3-)-methyltransferase activity"/>
    <property type="evidence" value="ECO:0007669"/>
    <property type="project" value="TreeGrafter"/>
</dbReference>
<protein>
    <recommendedName>
        <fullName evidence="3">16S rRNA (uracil(1498)-N(3))-methyltransferase</fullName>
        <ecNumber evidence="3">2.1.1.193</ecNumber>
    </recommendedName>
</protein>
<evidence type="ECO:0000256" key="4">
    <source>
        <dbReference type="ARBA" id="ARBA00022490"/>
    </source>
</evidence>
<dbReference type="AlphaFoldDB" id="A0A3B0W3Y7"/>
<dbReference type="InterPro" id="IPR046887">
    <property type="entry name" value="RsmE_PUA-like"/>
</dbReference>
<keyword evidence="6 13" id="KW-0489">Methyltransferase</keyword>
<dbReference type="Gene3D" id="3.40.1280.10">
    <property type="match status" value="1"/>
</dbReference>
<dbReference type="EC" id="2.1.1.193" evidence="3"/>
<feature type="domain" description="Ribosomal RNA small subunit methyltransferase E methyltransferase" evidence="11">
    <location>
        <begin position="79"/>
        <end position="236"/>
    </location>
</feature>
<name>A0A3B0W3Y7_9ZZZZ</name>
<dbReference type="Pfam" id="PF20260">
    <property type="entry name" value="PUA_4"/>
    <property type="match status" value="1"/>
</dbReference>
<keyword evidence="5" id="KW-0698">rRNA processing</keyword>
<reference evidence="13" key="1">
    <citation type="submission" date="2018-06" db="EMBL/GenBank/DDBJ databases">
        <authorList>
            <person name="Zhirakovskaya E."/>
        </authorList>
    </citation>
    <scope>NUCLEOTIDE SEQUENCE</scope>
</reference>
<dbReference type="GO" id="GO:0070475">
    <property type="term" value="P:rRNA base methylation"/>
    <property type="evidence" value="ECO:0007669"/>
    <property type="project" value="TreeGrafter"/>
</dbReference>
<dbReference type="PANTHER" id="PTHR30027:SF3">
    <property type="entry name" value="16S RRNA (URACIL(1498)-N(3))-METHYLTRANSFERASE"/>
    <property type="match status" value="1"/>
</dbReference>
<sequence length="248" mass="27806">MRISRIYLPLEQTDVLQNISIEGDKAHYIRNVLRLKVNHLLHFFIPAGIEYKATVAAITKHEVVLHQIHAINQQQQTSRINTTLVQGISSSDRMDYSIQKAAELGCIKVVPVLTDFCSQKIATHKRTKKQLHWQAVSISACEQSGRVDLMQVAPIQSLKQALESIPNAIYLEPNAGHFLNQLPTEYQQQQTIIIGPEGGFSPTEIECFESNKYLGVQLGQRVLRTETVAPVIMGALHALYGDFKPPTE</sequence>